<name>A0AAJ2UH07_9ACTN</name>
<dbReference type="RefSeq" id="WP_319688275.1">
    <property type="nucleotide sequence ID" value="NZ_JARAWN010000001.1"/>
</dbReference>
<feature type="region of interest" description="Disordered" evidence="1">
    <location>
        <begin position="1"/>
        <end position="31"/>
    </location>
</feature>
<evidence type="ECO:0000256" key="1">
    <source>
        <dbReference type="SAM" id="MobiDB-lite"/>
    </source>
</evidence>
<accession>A0AAJ2UH07</accession>
<dbReference type="Proteomes" id="UP001273589">
    <property type="component" value="Unassembled WGS sequence"/>
</dbReference>
<feature type="compositionally biased region" description="Low complexity" evidence="1">
    <location>
        <begin position="7"/>
        <end position="20"/>
    </location>
</feature>
<dbReference type="EMBL" id="JARAWN010000001">
    <property type="protein sequence ID" value="MDX3128233.1"/>
    <property type="molecule type" value="Genomic_DNA"/>
</dbReference>
<feature type="compositionally biased region" description="Basic and acidic residues" evidence="1">
    <location>
        <begin position="21"/>
        <end position="30"/>
    </location>
</feature>
<reference evidence="2" key="1">
    <citation type="journal article" date="2023" name="Microb. Genom.">
        <title>Mesoterricola silvestris gen. nov., sp. nov., Mesoterricola sediminis sp. nov., Geothrix oryzae sp. nov., Geothrix edaphica sp. nov., Geothrix rubra sp. nov., and Geothrix limicola sp. nov., six novel members of Acidobacteriota isolated from soils.</title>
        <authorList>
            <person name="Weisberg A.J."/>
            <person name="Pearce E."/>
            <person name="Kramer C.G."/>
            <person name="Chang J.H."/>
            <person name="Clarke C.R."/>
        </authorList>
    </citation>
    <scope>NUCLEOTIDE SEQUENCE</scope>
    <source>
        <strain evidence="2">ND06-05F</strain>
    </source>
</reference>
<sequence length="52" mass="5118">MGDRRTLSSATEAAAGGAEAALDRPADEAGRPVQSGLVGLVALVGKVVRGRG</sequence>
<dbReference type="AlphaFoldDB" id="A0AAJ2UH07"/>
<protein>
    <submittedName>
        <fullName evidence="2">Uncharacterized protein</fullName>
    </submittedName>
</protein>
<gene>
    <name evidence="2" type="ORF">PV367_00035</name>
</gene>
<evidence type="ECO:0000313" key="2">
    <source>
        <dbReference type="EMBL" id="MDX3128233.1"/>
    </source>
</evidence>
<comment type="caution">
    <text evidence="2">The sequence shown here is derived from an EMBL/GenBank/DDBJ whole genome shotgun (WGS) entry which is preliminary data.</text>
</comment>
<proteinExistence type="predicted"/>
<evidence type="ECO:0000313" key="3">
    <source>
        <dbReference type="Proteomes" id="UP001273589"/>
    </source>
</evidence>
<organism evidence="2 3">
    <name type="scientific">Streptomyces europaeiscabiei</name>
    <dbReference type="NCBI Taxonomy" id="146819"/>
    <lineage>
        <taxon>Bacteria</taxon>
        <taxon>Bacillati</taxon>
        <taxon>Actinomycetota</taxon>
        <taxon>Actinomycetes</taxon>
        <taxon>Kitasatosporales</taxon>
        <taxon>Streptomycetaceae</taxon>
        <taxon>Streptomyces</taxon>
    </lineage>
</organism>